<name>A0A8J2NZE2_9HEXA</name>
<dbReference type="EMBL" id="CAJVCH010116595">
    <property type="protein sequence ID" value="CAG7725013.1"/>
    <property type="molecule type" value="Genomic_DNA"/>
</dbReference>
<dbReference type="AlphaFoldDB" id="A0A8J2NZE2"/>
<dbReference type="Proteomes" id="UP000708208">
    <property type="component" value="Unassembled WGS sequence"/>
</dbReference>
<evidence type="ECO:0000313" key="1">
    <source>
        <dbReference type="EMBL" id="CAG7725013.1"/>
    </source>
</evidence>
<keyword evidence="2" id="KW-1185">Reference proteome</keyword>
<evidence type="ECO:0000313" key="2">
    <source>
        <dbReference type="Proteomes" id="UP000708208"/>
    </source>
</evidence>
<comment type="caution">
    <text evidence="1">The sequence shown here is derived from an EMBL/GenBank/DDBJ whole genome shotgun (WGS) entry which is preliminary data.</text>
</comment>
<proteinExistence type="predicted"/>
<reference evidence="1" key="1">
    <citation type="submission" date="2021-06" db="EMBL/GenBank/DDBJ databases">
        <authorList>
            <person name="Hodson N. C."/>
            <person name="Mongue J. A."/>
            <person name="Jaron S. K."/>
        </authorList>
    </citation>
    <scope>NUCLEOTIDE SEQUENCE</scope>
</reference>
<sequence>MCHQVTLQRTHVDLILGGLTLFCGIQSRLYCLNINSTTCGTLNRGSIEVTSSDLLDLDPDLKSRDWMGVSWSTLDTLIRYVDLCKVKLQPQGKN</sequence>
<protein>
    <submittedName>
        <fullName evidence="1">Uncharacterized protein</fullName>
    </submittedName>
</protein>
<gene>
    <name evidence="1" type="ORF">AFUS01_LOCUS13998</name>
</gene>
<accession>A0A8J2NZE2</accession>
<organism evidence="1 2">
    <name type="scientific">Allacma fusca</name>
    <dbReference type="NCBI Taxonomy" id="39272"/>
    <lineage>
        <taxon>Eukaryota</taxon>
        <taxon>Metazoa</taxon>
        <taxon>Ecdysozoa</taxon>
        <taxon>Arthropoda</taxon>
        <taxon>Hexapoda</taxon>
        <taxon>Collembola</taxon>
        <taxon>Symphypleona</taxon>
        <taxon>Sminthuridae</taxon>
        <taxon>Allacma</taxon>
    </lineage>
</organism>